<dbReference type="Gene3D" id="3.10.180.10">
    <property type="entry name" value="2,3-Dihydroxybiphenyl 1,2-Dioxygenase, domain 1"/>
    <property type="match status" value="1"/>
</dbReference>
<dbReference type="RefSeq" id="WP_268975582.1">
    <property type="nucleotide sequence ID" value="NZ_CP117522.1"/>
</dbReference>
<dbReference type="PANTHER" id="PTHR46036">
    <property type="entry name" value="LACTOYLGLUTATHIONE LYASE"/>
    <property type="match status" value="1"/>
</dbReference>
<evidence type="ECO:0000256" key="4">
    <source>
        <dbReference type="ARBA" id="ARBA00033298"/>
    </source>
</evidence>
<evidence type="ECO:0000256" key="2">
    <source>
        <dbReference type="ARBA" id="ARBA00030892"/>
    </source>
</evidence>
<organism evidence="6 7">
    <name type="scientific">Streptomyces luomodiensis</name>
    <dbReference type="NCBI Taxonomy" id="3026192"/>
    <lineage>
        <taxon>Bacteria</taxon>
        <taxon>Bacillati</taxon>
        <taxon>Actinomycetota</taxon>
        <taxon>Actinomycetes</taxon>
        <taxon>Kitasatosporales</taxon>
        <taxon>Streptomycetaceae</taxon>
        <taxon>Streptomyces</taxon>
    </lineage>
</organism>
<dbReference type="PROSITE" id="PS51819">
    <property type="entry name" value="VOC"/>
    <property type="match status" value="1"/>
</dbReference>
<dbReference type="EMBL" id="CP117522">
    <property type="protein sequence ID" value="WNF00043.1"/>
    <property type="molecule type" value="Genomic_DNA"/>
</dbReference>
<dbReference type="Pfam" id="PF00903">
    <property type="entry name" value="Glyoxalase"/>
    <property type="match status" value="1"/>
</dbReference>
<keyword evidence="7" id="KW-1185">Reference proteome</keyword>
<evidence type="ECO:0000313" key="7">
    <source>
        <dbReference type="Proteomes" id="UP001305606"/>
    </source>
</evidence>
<accession>A0ABY9V700</accession>
<gene>
    <name evidence="6" type="ORF">PS467_34340</name>
</gene>
<dbReference type="PANTHER" id="PTHR46036:SF5">
    <property type="entry name" value="LACTOYLGLUTATHIONE LYASE"/>
    <property type="match status" value="1"/>
</dbReference>
<dbReference type="InterPro" id="IPR004360">
    <property type="entry name" value="Glyas_Fos-R_dOase_dom"/>
</dbReference>
<name>A0ABY9V700_9ACTN</name>
<protein>
    <recommendedName>
        <fullName evidence="2">Aldoketomutase</fullName>
    </recommendedName>
    <alternativeName>
        <fullName evidence="1">Ketone-aldehyde mutase</fullName>
    </alternativeName>
    <alternativeName>
        <fullName evidence="3">Methylglyoxalase</fullName>
    </alternativeName>
    <alternativeName>
        <fullName evidence="4">S-D-lactoylglutathione methylglyoxal lyase</fullName>
    </alternativeName>
</protein>
<dbReference type="SUPFAM" id="SSF54593">
    <property type="entry name" value="Glyoxalase/Bleomycin resistance protein/Dihydroxybiphenyl dioxygenase"/>
    <property type="match status" value="1"/>
</dbReference>
<evidence type="ECO:0000259" key="5">
    <source>
        <dbReference type="PROSITE" id="PS51819"/>
    </source>
</evidence>
<feature type="domain" description="VOC" evidence="5">
    <location>
        <begin position="5"/>
        <end position="121"/>
    </location>
</feature>
<evidence type="ECO:0000256" key="3">
    <source>
        <dbReference type="ARBA" id="ARBA00032460"/>
    </source>
</evidence>
<reference evidence="6 7" key="1">
    <citation type="submission" date="2023-02" db="EMBL/GenBank/DDBJ databases">
        <title>Streptomyces sp. SCA4-21 with antifungal activity against Fusarium oxysporum f. sp. cubense, Streptomyces sp. SCA2-17 with antifungal activity against Fusarium oxysporum f. sp. cubense.</title>
        <authorList>
            <person name="Qi D."/>
        </authorList>
    </citation>
    <scope>NUCLEOTIDE SEQUENCE [LARGE SCALE GENOMIC DNA]</scope>
    <source>
        <strain evidence="6 7">SCA4-21</strain>
    </source>
</reference>
<dbReference type="Proteomes" id="UP001305606">
    <property type="component" value="Chromosome"/>
</dbReference>
<dbReference type="InterPro" id="IPR037523">
    <property type="entry name" value="VOC_core"/>
</dbReference>
<dbReference type="InterPro" id="IPR029068">
    <property type="entry name" value="Glyas_Bleomycin-R_OHBP_Dase"/>
</dbReference>
<sequence length="124" mass="14097">MVGVRLDHLRVDVKDIDRAERFYSEALGLRRIVRYETENGVILQMGPGGAPPGVELWFEHGLEPRPSATEHLAFAVDDVRGLLERVRALGYEVEREPWQIGDETVAFVRDPDGHLVEFNDFVGR</sequence>
<evidence type="ECO:0000313" key="6">
    <source>
        <dbReference type="EMBL" id="WNF00043.1"/>
    </source>
</evidence>
<evidence type="ECO:0000256" key="1">
    <source>
        <dbReference type="ARBA" id="ARBA00030291"/>
    </source>
</evidence>
<proteinExistence type="predicted"/>